<feature type="transmembrane region" description="Helical" evidence="1">
    <location>
        <begin position="353"/>
        <end position="371"/>
    </location>
</feature>
<dbReference type="OrthoDB" id="73397at2759"/>
<dbReference type="Pfam" id="PF10988">
    <property type="entry name" value="DUF2807"/>
    <property type="match status" value="1"/>
</dbReference>
<sequence length="387" mass="39480">MAANTTTTVTHTWTLDSTSLSGLKLKLPGNGFVSVSSDAKSLRITTTTSSQAALDAMLLATDVSTPTLTVSTPGFTASPELEFITQVQAPPGLFNAIECAGAGDCIVEPGVLFTTEDVTLAASGAGSLLVSTDELLLRYANIEASGSGDIQWTTGRFVAQAVNVNHHGSGAVAFETTSELLPGVLTTKIAGSGSAFYKGNRIDAPVVASTISGAGNINFLPTGVCGNHTITSTGTGNVYAGAIVCDNADVTLGGVGGALVDVLSTLTTTVTGSGTVAYVHDVPATLNATSNKATATKADTNYVNTFALHATPEEVIAAVGTPRPIATPAPIVTNTNGGHALTGDTDADGGFSFLWFFLILAVILLATLGFLKRYMDKKKQAQYAPVK</sequence>
<dbReference type="RefSeq" id="XP_008608918.1">
    <property type="nucleotide sequence ID" value="XM_008610696.1"/>
</dbReference>
<keyword evidence="1" id="KW-1133">Transmembrane helix</keyword>
<dbReference type="InterPro" id="IPR021255">
    <property type="entry name" value="DUF2807"/>
</dbReference>
<dbReference type="EMBL" id="JH767144">
    <property type="protein sequence ID" value="EQC37398.1"/>
    <property type="molecule type" value="Genomic_DNA"/>
</dbReference>
<dbReference type="AlphaFoldDB" id="T0RXL5"/>
<feature type="domain" description="Putative auto-transporter adhesin head GIN" evidence="2">
    <location>
        <begin position="189"/>
        <end position="279"/>
    </location>
</feature>
<evidence type="ECO:0000256" key="1">
    <source>
        <dbReference type="SAM" id="Phobius"/>
    </source>
</evidence>
<dbReference type="VEuPathDB" id="FungiDB:SDRG_05002"/>
<dbReference type="Proteomes" id="UP000030762">
    <property type="component" value="Unassembled WGS sequence"/>
</dbReference>
<organism evidence="3 4">
    <name type="scientific">Saprolegnia diclina (strain VS20)</name>
    <dbReference type="NCBI Taxonomy" id="1156394"/>
    <lineage>
        <taxon>Eukaryota</taxon>
        <taxon>Sar</taxon>
        <taxon>Stramenopiles</taxon>
        <taxon>Oomycota</taxon>
        <taxon>Saprolegniomycetes</taxon>
        <taxon>Saprolegniales</taxon>
        <taxon>Saprolegniaceae</taxon>
        <taxon>Saprolegnia</taxon>
    </lineage>
</organism>
<keyword evidence="4" id="KW-1185">Reference proteome</keyword>
<dbReference type="PANTHER" id="PTHR39200">
    <property type="entry name" value="HYPOTHETICAL EXPORTED PROTEIN"/>
    <property type="match status" value="1"/>
</dbReference>
<proteinExistence type="predicted"/>
<dbReference type="PANTHER" id="PTHR39200:SF1">
    <property type="entry name" value="AUTO-TRANSPORTER ADHESIN HEAD GIN DOMAIN-CONTAINING PROTEIN-RELATED"/>
    <property type="match status" value="1"/>
</dbReference>
<keyword evidence="1" id="KW-0472">Membrane</keyword>
<reference evidence="3 4" key="1">
    <citation type="submission" date="2012-04" db="EMBL/GenBank/DDBJ databases">
        <title>The Genome Sequence of Saprolegnia declina VS20.</title>
        <authorList>
            <consortium name="The Broad Institute Genome Sequencing Platform"/>
            <person name="Russ C."/>
            <person name="Nusbaum C."/>
            <person name="Tyler B."/>
            <person name="van West P."/>
            <person name="Dieguez-Uribeondo J."/>
            <person name="de Bruijn I."/>
            <person name="Tripathy S."/>
            <person name="Jiang R."/>
            <person name="Young S.K."/>
            <person name="Zeng Q."/>
            <person name="Gargeya S."/>
            <person name="Fitzgerald M."/>
            <person name="Haas B."/>
            <person name="Abouelleil A."/>
            <person name="Alvarado L."/>
            <person name="Arachchi H.M."/>
            <person name="Berlin A."/>
            <person name="Chapman S.B."/>
            <person name="Goldberg J."/>
            <person name="Griggs A."/>
            <person name="Gujja S."/>
            <person name="Hansen M."/>
            <person name="Howarth C."/>
            <person name="Imamovic A."/>
            <person name="Larimer J."/>
            <person name="McCowen C."/>
            <person name="Montmayeur A."/>
            <person name="Murphy C."/>
            <person name="Neiman D."/>
            <person name="Pearson M."/>
            <person name="Priest M."/>
            <person name="Roberts A."/>
            <person name="Saif S."/>
            <person name="Shea T."/>
            <person name="Sisk P."/>
            <person name="Sykes S."/>
            <person name="Wortman J."/>
            <person name="Nusbaum C."/>
            <person name="Birren B."/>
        </authorList>
    </citation>
    <scope>NUCLEOTIDE SEQUENCE [LARGE SCALE GENOMIC DNA]</scope>
    <source>
        <strain evidence="3 4">VS20</strain>
    </source>
</reference>
<keyword evidence="1" id="KW-0812">Transmembrane</keyword>
<dbReference type="GeneID" id="19945729"/>
<evidence type="ECO:0000259" key="2">
    <source>
        <dbReference type="Pfam" id="PF10988"/>
    </source>
</evidence>
<dbReference type="OMA" id="YANIEAS"/>
<accession>T0RXL5</accession>
<evidence type="ECO:0000313" key="3">
    <source>
        <dbReference type="EMBL" id="EQC37398.1"/>
    </source>
</evidence>
<dbReference type="Gene3D" id="2.160.20.120">
    <property type="match status" value="2"/>
</dbReference>
<dbReference type="InParanoid" id="T0RXL5"/>
<evidence type="ECO:0000313" key="4">
    <source>
        <dbReference type="Proteomes" id="UP000030762"/>
    </source>
</evidence>
<name>T0RXL5_SAPDV</name>
<gene>
    <name evidence="3" type="ORF">SDRG_05002</name>
</gene>
<protein>
    <recommendedName>
        <fullName evidence="2">Putative auto-transporter adhesin head GIN domain-containing protein</fullName>
    </recommendedName>
</protein>